<dbReference type="PANTHER" id="PTHR30337">
    <property type="entry name" value="COMPONENT OF ATP-DEPENDENT DSDNA EXONUCLEASE"/>
    <property type="match status" value="1"/>
</dbReference>
<dbReference type="GO" id="GO:0016787">
    <property type="term" value="F:hydrolase activity"/>
    <property type="evidence" value="ECO:0007669"/>
    <property type="project" value="InterPro"/>
</dbReference>
<name>A0A8I1HTX0_9CORY</name>
<protein>
    <submittedName>
        <fullName evidence="2">Metallophosphoesterase family protein</fullName>
    </submittedName>
</protein>
<dbReference type="Pfam" id="PF00149">
    <property type="entry name" value="Metallophos"/>
    <property type="match status" value="1"/>
</dbReference>
<evidence type="ECO:0000313" key="3">
    <source>
        <dbReference type="Proteomes" id="UP000603369"/>
    </source>
</evidence>
<gene>
    <name evidence="2" type="ORF">JDP02_03155</name>
</gene>
<comment type="caution">
    <text evidence="2">The sequence shown here is derived from an EMBL/GenBank/DDBJ whole genome shotgun (WGS) entry which is preliminary data.</text>
</comment>
<dbReference type="RefSeq" id="WP_005328896.1">
    <property type="nucleotide sequence ID" value="NZ_CP175780.1"/>
</dbReference>
<evidence type="ECO:0000259" key="1">
    <source>
        <dbReference type="Pfam" id="PF00149"/>
    </source>
</evidence>
<dbReference type="Proteomes" id="UP000603369">
    <property type="component" value="Unassembled WGS sequence"/>
</dbReference>
<dbReference type="Gene3D" id="3.60.21.10">
    <property type="match status" value="1"/>
</dbReference>
<dbReference type="InterPro" id="IPR004843">
    <property type="entry name" value="Calcineurin-like_PHP"/>
</dbReference>
<dbReference type="InterPro" id="IPR029052">
    <property type="entry name" value="Metallo-depent_PP-like"/>
</dbReference>
<dbReference type="SUPFAM" id="SSF56300">
    <property type="entry name" value="Metallo-dependent phosphatases"/>
    <property type="match status" value="1"/>
</dbReference>
<reference evidence="2 3" key="1">
    <citation type="submission" date="2020-12" db="EMBL/GenBank/DDBJ databases">
        <title>Draft genome sequence of the commensal strain Corynebacterium tuberculostearicum MFP09/CIP 102622 isolated from human skin.</title>
        <authorList>
            <person name="Boukerb A.M."/>
            <person name="Janvier X."/>
            <person name="Feuilloley M.G.J."/>
            <person name="Groboillot A."/>
        </authorList>
    </citation>
    <scope>NUCLEOTIDE SEQUENCE [LARGE SCALE GENOMIC DNA]</scope>
    <source>
        <strain evidence="2 3">CIP 102622</strain>
    </source>
</reference>
<dbReference type="InterPro" id="IPR050535">
    <property type="entry name" value="DNA_Repair-Maintenance_Comp"/>
</dbReference>
<organism evidence="2 3">
    <name type="scientific">Corynebacterium tuberculostearicum</name>
    <dbReference type="NCBI Taxonomy" id="38304"/>
    <lineage>
        <taxon>Bacteria</taxon>
        <taxon>Bacillati</taxon>
        <taxon>Actinomycetota</taxon>
        <taxon>Actinomycetes</taxon>
        <taxon>Mycobacteriales</taxon>
        <taxon>Corynebacteriaceae</taxon>
        <taxon>Corynebacterium</taxon>
    </lineage>
</organism>
<evidence type="ECO:0000313" key="2">
    <source>
        <dbReference type="EMBL" id="MBK3427510.1"/>
    </source>
</evidence>
<dbReference type="EMBL" id="JAEHFL010000003">
    <property type="protein sequence ID" value="MBK3427510.1"/>
    <property type="molecule type" value="Genomic_DNA"/>
</dbReference>
<sequence length="207" mass="21956">MPASIFVFADLHLGRPGAPGLDWALQELEVAANSGATACVCLGDIIDRNAEASEFVPQARAVMAHAATLFGEVHFISGNHDTHHNLDFPPEVTVHGTQVHSFRIGNTTVLTAAVATDPDPRRLQLPPRPSDGPVLGLLHSSVTGEFSKGTCLPLSVAELQASEADAWILGHVHTPHTLADAPFIGWVGMGHGLLFHPDTCHVTRLPS</sequence>
<keyword evidence="3" id="KW-1185">Reference proteome</keyword>
<accession>A0A8I1HTX0</accession>
<dbReference type="AlphaFoldDB" id="A0A8I1HTX0"/>
<proteinExistence type="predicted"/>
<feature type="domain" description="Calcineurin-like phosphoesterase" evidence="1">
    <location>
        <begin position="5"/>
        <end position="175"/>
    </location>
</feature>